<dbReference type="InterPro" id="IPR004568">
    <property type="entry name" value="Ppantetheine-prot_Trfase_dom"/>
</dbReference>
<evidence type="ECO:0000256" key="8">
    <source>
        <dbReference type="HAMAP-Rule" id="MF_00101"/>
    </source>
</evidence>
<keyword evidence="1 8" id="KW-0444">Lipid biosynthesis</keyword>
<dbReference type="SUPFAM" id="SSF56214">
    <property type="entry name" value="4'-phosphopantetheinyl transferase"/>
    <property type="match status" value="1"/>
</dbReference>
<dbReference type="NCBIfam" id="TIGR00516">
    <property type="entry name" value="acpS"/>
    <property type="match status" value="1"/>
</dbReference>
<dbReference type="GO" id="GO:0000287">
    <property type="term" value="F:magnesium ion binding"/>
    <property type="evidence" value="ECO:0007669"/>
    <property type="project" value="UniProtKB-UniRule"/>
</dbReference>
<dbReference type="Proteomes" id="UP000522720">
    <property type="component" value="Unassembled WGS sequence"/>
</dbReference>
<dbReference type="RefSeq" id="WP_168548694.1">
    <property type="nucleotide sequence ID" value="NZ_JAAXPR010000004.1"/>
</dbReference>
<dbReference type="Pfam" id="PF01648">
    <property type="entry name" value="ACPS"/>
    <property type="match status" value="1"/>
</dbReference>
<dbReference type="EC" id="2.7.8.7" evidence="8"/>
<keyword evidence="6 8" id="KW-0443">Lipid metabolism</keyword>
<comment type="subcellular location">
    <subcellularLocation>
        <location evidence="8">Cytoplasm</location>
    </subcellularLocation>
</comment>
<keyword evidence="8" id="KW-0963">Cytoplasm</keyword>
<dbReference type="GO" id="GO:0006633">
    <property type="term" value="P:fatty acid biosynthetic process"/>
    <property type="evidence" value="ECO:0007669"/>
    <property type="project" value="UniProtKB-UniRule"/>
</dbReference>
<evidence type="ECO:0000256" key="3">
    <source>
        <dbReference type="ARBA" id="ARBA00022723"/>
    </source>
</evidence>
<evidence type="ECO:0000256" key="4">
    <source>
        <dbReference type="ARBA" id="ARBA00022832"/>
    </source>
</evidence>
<sequence length="119" mass="13166">MIKGHGIDLQSMAKIAQAYAKNERFATKILTPKELEIFANLSEKRQIEYLAGRWSAKEAFAKAWGTGIGQIAFLDLEILNDQSGAPIFTKHPFAGQVWVSISHSEGFVQTSVLLEGKDD</sequence>
<keyword evidence="7 8" id="KW-0275">Fatty acid biosynthesis</keyword>
<gene>
    <name evidence="8" type="primary">acpS</name>
    <name evidence="10" type="ORF">HF992_03595</name>
</gene>
<dbReference type="InterPro" id="IPR008278">
    <property type="entry name" value="4-PPantetheinyl_Trfase_dom"/>
</dbReference>
<keyword evidence="2 8" id="KW-0808">Transferase</keyword>
<dbReference type="InterPro" id="IPR037143">
    <property type="entry name" value="4-PPantetheinyl_Trfase_dom_sf"/>
</dbReference>
<evidence type="ECO:0000256" key="6">
    <source>
        <dbReference type="ARBA" id="ARBA00023098"/>
    </source>
</evidence>
<keyword evidence="3 8" id="KW-0479">Metal-binding</keyword>
<dbReference type="GO" id="GO:0005737">
    <property type="term" value="C:cytoplasm"/>
    <property type="evidence" value="ECO:0007669"/>
    <property type="project" value="UniProtKB-SubCell"/>
</dbReference>
<evidence type="ECO:0000313" key="10">
    <source>
        <dbReference type="EMBL" id="NKZ19938.1"/>
    </source>
</evidence>
<dbReference type="AlphaFoldDB" id="A0A7X6S078"/>
<protein>
    <recommendedName>
        <fullName evidence="8">Holo-[acyl-carrier-protein] synthase</fullName>
        <shortName evidence="8">Holo-ACP synthase</shortName>
        <ecNumber evidence="8">2.7.8.7</ecNumber>
    </recommendedName>
    <alternativeName>
        <fullName evidence="8">4'-phosphopantetheinyl transferase AcpS</fullName>
    </alternativeName>
</protein>
<dbReference type="HAMAP" id="MF_00101">
    <property type="entry name" value="AcpS"/>
    <property type="match status" value="1"/>
</dbReference>
<feature type="domain" description="4'-phosphopantetheinyl transferase" evidence="9">
    <location>
        <begin position="6"/>
        <end position="94"/>
    </location>
</feature>
<evidence type="ECO:0000313" key="11">
    <source>
        <dbReference type="Proteomes" id="UP000522720"/>
    </source>
</evidence>
<dbReference type="EMBL" id="JAAXPR010000004">
    <property type="protein sequence ID" value="NKZ19938.1"/>
    <property type="molecule type" value="Genomic_DNA"/>
</dbReference>
<name>A0A7X6S078_9STRE</name>
<evidence type="ECO:0000259" key="9">
    <source>
        <dbReference type="Pfam" id="PF01648"/>
    </source>
</evidence>
<comment type="similarity">
    <text evidence="8">Belongs to the P-Pant transferase superfamily. AcpS family.</text>
</comment>
<dbReference type="GO" id="GO:0008897">
    <property type="term" value="F:holo-[acyl-carrier-protein] synthase activity"/>
    <property type="evidence" value="ECO:0007669"/>
    <property type="project" value="UniProtKB-UniRule"/>
</dbReference>
<comment type="function">
    <text evidence="8">Transfers the 4'-phosphopantetheine moiety from coenzyme A to a Ser of acyl-carrier-protein.</text>
</comment>
<feature type="binding site" evidence="8">
    <location>
        <position position="8"/>
    </location>
    <ligand>
        <name>Mg(2+)</name>
        <dbReference type="ChEBI" id="CHEBI:18420"/>
    </ligand>
</feature>
<feature type="binding site" evidence="8">
    <location>
        <position position="58"/>
    </location>
    <ligand>
        <name>Mg(2+)</name>
        <dbReference type="ChEBI" id="CHEBI:18420"/>
    </ligand>
</feature>
<keyword evidence="4 8" id="KW-0276">Fatty acid metabolism</keyword>
<dbReference type="InterPro" id="IPR002582">
    <property type="entry name" value="ACPS"/>
</dbReference>
<reference evidence="10 11" key="1">
    <citation type="submission" date="2020-04" db="EMBL/GenBank/DDBJ databases">
        <title>MicrobeNet Type strains.</title>
        <authorList>
            <person name="Nicholson A.C."/>
        </authorList>
    </citation>
    <scope>NUCLEOTIDE SEQUENCE [LARGE SCALE GENOMIC DNA]</scope>
    <source>
        <strain evidence="10 11">CCUG 69612</strain>
    </source>
</reference>
<dbReference type="NCBIfam" id="TIGR00556">
    <property type="entry name" value="pantethn_trn"/>
    <property type="match status" value="1"/>
</dbReference>
<dbReference type="Gene3D" id="3.90.470.20">
    <property type="entry name" value="4'-phosphopantetheinyl transferase domain"/>
    <property type="match status" value="1"/>
</dbReference>
<comment type="caution">
    <text evidence="10">The sequence shown here is derived from an EMBL/GenBank/DDBJ whole genome shotgun (WGS) entry which is preliminary data.</text>
</comment>
<comment type="catalytic activity">
    <reaction evidence="8">
        <text>apo-[ACP] + CoA = holo-[ACP] + adenosine 3',5'-bisphosphate + H(+)</text>
        <dbReference type="Rhea" id="RHEA:12068"/>
        <dbReference type="Rhea" id="RHEA-COMP:9685"/>
        <dbReference type="Rhea" id="RHEA-COMP:9690"/>
        <dbReference type="ChEBI" id="CHEBI:15378"/>
        <dbReference type="ChEBI" id="CHEBI:29999"/>
        <dbReference type="ChEBI" id="CHEBI:57287"/>
        <dbReference type="ChEBI" id="CHEBI:58343"/>
        <dbReference type="ChEBI" id="CHEBI:64479"/>
        <dbReference type="EC" id="2.7.8.7"/>
    </reaction>
</comment>
<comment type="cofactor">
    <cofactor evidence="8">
        <name>Mg(2+)</name>
        <dbReference type="ChEBI" id="CHEBI:18420"/>
    </cofactor>
</comment>
<evidence type="ECO:0000256" key="1">
    <source>
        <dbReference type="ARBA" id="ARBA00022516"/>
    </source>
</evidence>
<proteinExistence type="inferred from homology"/>
<evidence type="ECO:0000256" key="2">
    <source>
        <dbReference type="ARBA" id="ARBA00022679"/>
    </source>
</evidence>
<accession>A0A7X6S078</accession>
<keyword evidence="11" id="KW-1185">Reference proteome</keyword>
<evidence type="ECO:0000256" key="5">
    <source>
        <dbReference type="ARBA" id="ARBA00022842"/>
    </source>
</evidence>
<organism evidence="10 11">
    <name type="scientific">Streptococcus ovuberis</name>
    <dbReference type="NCBI Taxonomy" id="1936207"/>
    <lineage>
        <taxon>Bacteria</taxon>
        <taxon>Bacillati</taxon>
        <taxon>Bacillota</taxon>
        <taxon>Bacilli</taxon>
        <taxon>Lactobacillales</taxon>
        <taxon>Streptococcaceae</taxon>
        <taxon>Streptococcus</taxon>
    </lineage>
</organism>
<keyword evidence="5 8" id="KW-0460">Magnesium</keyword>
<evidence type="ECO:0000256" key="7">
    <source>
        <dbReference type="ARBA" id="ARBA00023160"/>
    </source>
</evidence>